<organism evidence="1 2">
    <name type="scientific">Rhodococcus olei</name>
    <dbReference type="NCBI Taxonomy" id="2161675"/>
    <lineage>
        <taxon>Bacteria</taxon>
        <taxon>Bacillati</taxon>
        <taxon>Actinomycetota</taxon>
        <taxon>Actinomycetes</taxon>
        <taxon>Mycobacteriales</taxon>
        <taxon>Nocardiaceae</taxon>
        <taxon>Rhodococcus</taxon>
    </lineage>
</organism>
<sequence>MPPLPPLPPLPDFGALLAQLASLGTPANSSWFVGSSLGLPGGSVDIGLPGL</sequence>
<proteinExistence type="predicted"/>
<name>A0ABP8PGI4_9NOCA</name>
<gene>
    <name evidence="1" type="ORF">GCM10023094_42230</name>
</gene>
<accession>A0ABP8PGI4</accession>
<dbReference type="EMBL" id="BAABFB010000066">
    <property type="protein sequence ID" value="GAA4486230.1"/>
    <property type="molecule type" value="Genomic_DNA"/>
</dbReference>
<reference evidence="2" key="1">
    <citation type="journal article" date="2019" name="Int. J. Syst. Evol. Microbiol.">
        <title>The Global Catalogue of Microorganisms (GCM) 10K type strain sequencing project: providing services to taxonomists for standard genome sequencing and annotation.</title>
        <authorList>
            <consortium name="The Broad Institute Genomics Platform"/>
            <consortium name="The Broad Institute Genome Sequencing Center for Infectious Disease"/>
            <person name="Wu L."/>
            <person name="Ma J."/>
        </authorList>
    </citation>
    <scope>NUCLEOTIDE SEQUENCE [LARGE SCALE GENOMIC DNA]</scope>
    <source>
        <strain evidence="2">JCM 32206</strain>
    </source>
</reference>
<keyword evidence="2" id="KW-1185">Reference proteome</keyword>
<protein>
    <submittedName>
        <fullName evidence="1">Uncharacterized protein</fullName>
    </submittedName>
</protein>
<evidence type="ECO:0000313" key="1">
    <source>
        <dbReference type="EMBL" id="GAA4486230.1"/>
    </source>
</evidence>
<dbReference type="RefSeq" id="WP_345349793.1">
    <property type="nucleotide sequence ID" value="NZ_BAABFB010000066.1"/>
</dbReference>
<evidence type="ECO:0000313" key="2">
    <source>
        <dbReference type="Proteomes" id="UP001501183"/>
    </source>
</evidence>
<comment type="caution">
    <text evidence="1">The sequence shown here is derived from an EMBL/GenBank/DDBJ whole genome shotgun (WGS) entry which is preliminary data.</text>
</comment>
<dbReference type="Proteomes" id="UP001501183">
    <property type="component" value="Unassembled WGS sequence"/>
</dbReference>